<keyword evidence="3" id="KW-1185">Reference proteome</keyword>
<name>A0A926E4S5_9FIRM</name>
<feature type="domain" description="NTP pyrophosphohydrolase MazG-like" evidence="1">
    <location>
        <begin position="23"/>
        <end position="79"/>
    </location>
</feature>
<evidence type="ECO:0000313" key="2">
    <source>
        <dbReference type="EMBL" id="MBC8560227.1"/>
    </source>
</evidence>
<accession>A0A926E4S5</accession>
<evidence type="ECO:0000259" key="1">
    <source>
        <dbReference type="Pfam" id="PF03819"/>
    </source>
</evidence>
<dbReference type="Gene3D" id="1.10.287.1080">
    <property type="entry name" value="MazG-like"/>
    <property type="match status" value="1"/>
</dbReference>
<proteinExistence type="predicted"/>
<protein>
    <submittedName>
        <fullName evidence="2">Nucleotide pyrophosphohydrolase</fullName>
    </submittedName>
</protein>
<evidence type="ECO:0000313" key="3">
    <source>
        <dbReference type="Proteomes" id="UP000610760"/>
    </source>
</evidence>
<sequence length="103" mass="11908">MTIRYLQQYIRDKDHHPEASREYFLKLAEEVGELARAMGKNPPPATEETVKGSVEEEIWDVIYYALALANCYDIDIERWILVKEALSREKYGGPAFTSPNNDE</sequence>
<dbReference type="SUPFAM" id="SSF101386">
    <property type="entry name" value="all-alpha NTP pyrophosphatases"/>
    <property type="match status" value="1"/>
</dbReference>
<dbReference type="Pfam" id="PF03819">
    <property type="entry name" value="MazG"/>
    <property type="match status" value="1"/>
</dbReference>
<reference evidence="2" key="1">
    <citation type="submission" date="2020-08" db="EMBL/GenBank/DDBJ databases">
        <title>Genome public.</title>
        <authorList>
            <person name="Liu C."/>
            <person name="Sun Q."/>
        </authorList>
    </citation>
    <scope>NUCLEOTIDE SEQUENCE</scope>
    <source>
        <strain evidence="2">NSJ-33</strain>
    </source>
</reference>
<organism evidence="2 3">
    <name type="scientific">Fumia xinanensis</name>
    <dbReference type="NCBI Taxonomy" id="2763659"/>
    <lineage>
        <taxon>Bacteria</taxon>
        <taxon>Bacillati</taxon>
        <taxon>Bacillota</taxon>
        <taxon>Clostridia</taxon>
        <taxon>Eubacteriales</taxon>
        <taxon>Oscillospiraceae</taxon>
        <taxon>Fumia</taxon>
    </lineage>
</organism>
<dbReference type="EMBL" id="JACRSV010000002">
    <property type="protein sequence ID" value="MBC8560227.1"/>
    <property type="molecule type" value="Genomic_DNA"/>
</dbReference>
<dbReference type="InterPro" id="IPR004518">
    <property type="entry name" value="MazG-like_dom"/>
</dbReference>
<dbReference type="AlphaFoldDB" id="A0A926E4S5"/>
<comment type="caution">
    <text evidence="2">The sequence shown here is derived from an EMBL/GenBank/DDBJ whole genome shotgun (WGS) entry which is preliminary data.</text>
</comment>
<gene>
    <name evidence="2" type="ORF">H8710_09120</name>
</gene>
<dbReference type="Proteomes" id="UP000610760">
    <property type="component" value="Unassembled WGS sequence"/>
</dbReference>